<dbReference type="EMBL" id="CAJVPY010014072">
    <property type="protein sequence ID" value="CAG8744516.1"/>
    <property type="molecule type" value="Genomic_DNA"/>
</dbReference>
<evidence type="ECO:0000313" key="3">
    <source>
        <dbReference type="Proteomes" id="UP000789405"/>
    </source>
</evidence>
<evidence type="ECO:0000313" key="2">
    <source>
        <dbReference type="EMBL" id="CAG8744516.1"/>
    </source>
</evidence>
<comment type="caution">
    <text evidence="2">The sequence shown here is derived from an EMBL/GenBank/DDBJ whole genome shotgun (WGS) entry which is preliminary data.</text>
</comment>
<proteinExistence type="predicted"/>
<reference evidence="2" key="1">
    <citation type="submission" date="2021-06" db="EMBL/GenBank/DDBJ databases">
        <authorList>
            <person name="Kallberg Y."/>
            <person name="Tangrot J."/>
            <person name="Rosling A."/>
        </authorList>
    </citation>
    <scope>NUCLEOTIDE SEQUENCE</scope>
    <source>
        <strain evidence="2">MA453B</strain>
    </source>
</reference>
<feature type="region of interest" description="Disordered" evidence="1">
    <location>
        <begin position="77"/>
        <end position="116"/>
    </location>
</feature>
<dbReference type="Proteomes" id="UP000789405">
    <property type="component" value="Unassembled WGS sequence"/>
</dbReference>
<accession>A0A9N9NNH9</accession>
<protein>
    <submittedName>
        <fullName evidence="2">28571_t:CDS:1</fullName>
    </submittedName>
</protein>
<dbReference type="AlphaFoldDB" id="A0A9N9NNH9"/>
<organism evidence="2 3">
    <name type="scientific">Dentiscutata erythropus</name>
    <dbReference type="NCBI Taxonomy" id="1348616"/>
    <lineage>
        <taxon>Eukaryota</taxon>
        <taxon>Fungi</taxon>
        <taxon>Fungi incertae sedis</taxon>
        <taxon>Mucoromycota</taxon>
        <taxon>Glomeromycotina</taxon>
        <taxon>Glomeromycetes</taxon>
        <taxon>Diversisporales</taxon>
        <taxon>Gigasporaceae</taxon>
        <taxon>Dentiscutata</taxon>
    </lineage>
</organism>
<gene>
    <name evidence="2" type="ORF">DERYTH_LOCUS16308</name>
</gene>
<feature type="compositionally biased region" description="Basic and acidic residues" evidence="1">
    <location>
        <begin position="78"/>
        <end position="87"/>
    </location>
</feature>
<sequence>LLLTLLYAMEFSTFQYYHMYSLFNDDFGSNSIHNFKSNNTLNYLNEDNETYLYSFETSNATDNLTIENHSYNFLVNNEAKDKSRNDDTTSVQYKESEDENERLHKLELNEGMEFDT</sequence>
<evidence type="ECO:0000256" key="1">
    <source>
        <dbReference type="SAM" id="MobiDB-lite"/>
    </source>
</evidence>
<name>A0A9N9NNH9_9GLOM</name>
<feature type="non-terminal residue" evidence="2">
    <location>
        <position position="116"/>
    </location>
</feature>
<keyword evidence="3" id="KW-1185">Reference proteome</keyword>